<comment type="caution">
    <text evidence="1">The sequence shown here is derived from an EMBL/GenBank/DDBJ whole genome shotgun (WGS) entry which is preliminary data.</text>
</comment>
<reference evidence="1 2" key="1">
    <citation type="submission" date="2019-05" db="EMBL/GenBank/DDBJ databases">
        <title>Another draft genome of Portunus trituberculatus and its Hox gene families provides insights of decapod evolution.</title>
        <authorList>
            <person name="Jeong J.-H."/>
            <person name="Song I."/>
            <person name="Kim S."/>
            <person name="Choi T."/>
            <person name="Kim D."/>
            <person name="Ryu S."/>
            <person name="Kim W."/>
        </authorList>
    </citation>
    <scope>NUCLEOTIDE SEQUENCE [LARGE SCALE GENOMIC DNA]</scope>
    <source>
        <tissue evidence="1">Muscle</tissue>
    </source>
</reference>
<keyword evidence="2" id="KW-1185">Reference proteome</keyword>
<dbReference type="Proteomes" id="UP000324222">
    <property type="component" value="Unassembled WGS sequence"/>
</dbReference>
<gene>
    <name evidence="1" type="ORF">E2C01_096624</name>
</gene>
<evidence type="ECO:0000313" key="2">
    <source>
        <dbReference type="Proteomes" id="UP000324222"/>
    </source>
</evidence>
<proteinExistence type="predicted"/>
<dbReference type="AlphaFoldDB" id="A0A5B7JW44"/>
<protein>
    <submittedName>
        <fullName evidence="1">Uncharacterized protein</fullName>
    </submittedName>
</protein>
<accession>A0A5B7JW44</accession>
<evidence type="ECO:0000313" key="1">
    <source>
        <dbReference type="EMBL" id="MPD01111.1"/>
    </source>
</evidence>
<name>A0A5B7JW44_PORTR</name>
<organism evidence="1 2">
    <name type="scientific">Portunus trituberculatus</name>
    <name type="common">Swimming crab</name>
    <name type="synonym">Neptunus trituberculatus</name>
    <dbReference type="NCBI Taxonomy" id="210409"/>
    <lineage>
        <taxon>Eukaryota</taxon>
        <taxon>Metazoa</taxon>
        <taxon>Ecdysozoa</taxon>
        <taxon>Arthropoda</taxon>
        <taxon>Crustacea</taxon>
        <taxon>Multicrustacea</taxon>
        <taxon>Malacostraca</taxon>
        <taxon>Eumalacostraca</taxon>
        <taxon>Eucarida</taxon>
        <taxon>Decapoda</taxon>
        <taxon>Pleocyemata</taxon>
        <taxon>Brachyura</taxon>
        <taxon>Eubrachyura</taxon>
        <taxon>Portunoidea</taxon>
        <taxon>Portunidae</taxon>
        <taxon>Portuninae</taxon>
        <taxon>Portunus</taxon>
    </lineage>
</organism>
<sequence>MSSYDIRNDDSAHTAEKVAKVSVVHAASLSLHPLS</sequence>
<dbReference type="EMBL" id="VSRR010125787">
    <property type="protein sequence ID" value="MPD01111.1"/>
    <property type="molecule type" value="Genomic_DNA"/>
</dbReference>